<gene>
    <name evidence="1" type="ORF">SDC9_137631</name>
</gene>
<name>A0A645DM31_9ZZZZ</name>
<protein>
    <submittedName>
        <fullName evidence="1">Uncharacterized protein</fullName>
    </submittedName>
</protein>
<accession>A0A645DM31</accession>
<proteinExistence type="predicted"/>
<evidence type="ECO:0000313" key="1">
    <source>
        <dbReference type="EMBL" id="MPM90510.1"/>
    </source>
</evidence>
<reference evidence="1" key="1">
    <citation type="submission" date="2019-08" db="EMBL/GenBank/DDBJ databases">
        <authorList>
            <person name="Kucharzyk K."/>
            <person name="Murdoch R.W."/>
            <person name="Higgins S."/>
            <person name="Loffler F."/>
        </authorList>
    </citation>
    <scope>NUCLEOTIDE SEQUENCE</scope>
</reference>
<dbReference type="EMBL" id="VSSQ01037743">
    <property type="protein sequence ID" value="MPM90510.1"/>
    <property type="molecule type" value="Genomic_DNA"/>
</dbReference>
<organism evidence="1">
    <name type="scientific">bioreactor metagenome</name>
    <dbReference type="NCBI Taxonomy" id="1076179"/>
    <lineage>
        <taxon>unclassified sequences</taxon>
        <taxon>metagenomes</taxon>
        <taxon>ecological metagenomes</taxon>
    </lineage>
</organism>
<sequence>MASSPKVRGRTKATPMVAVRPGREPMQIPVNTPRIMKRVICTLNTEFNTSSNMVTSLA</sequence>
<comment type="caution">
    <text evidence="1">The sequence shown here is derived from an EMBL/GenBank/DDBJ whole genome shotgun (WGS) entry which is preliminary data.</text>
</comment>
<dbReference type="AlphaFoldDB" id="A0A645DM31"/>